<comment type="similarity">
    <text evidence="1">Belongs to the leucine-binding protein family.</text>
</comment>
<evidence type="ECO:0000256" key="1">
    <source>
        <dbReference type="ARBA" id="ARBA00010062"/>
    </source>
</evidence>
<evidence type="ECO:0000313" key="6">
    <source>
        <dbReference type="Proteomes" id="UP001561046"/>
    </source>
</evidence>
<dbReference type="Proteomes" id="UP001561046">
    <property type="component" value="Unassembled WGS sequence"/>
</dbReference>
<dbReference type="CDD" id="cd06330">
    <property type="entry name" value="PBP1_As_SBP-like"/>
    <property type="match status" value="1"/>
</dbReference>
<dbReference type="Gene3D" id="3.40.50.2300">
    <property type="match status" value="2"/>
</dbReference>
<feature type="domain" description="Leucine-binding protein" evidence="4">
    <location>
        <begin position="35"/>
        <end position="363"/>
    </location>
</feature>
<evidence type="ECO:0000259" key="4">
    <source>
        <dbReference type="Pfam" id="PF13458"/>
    </source>
</evidence>
<keyword evidence="6" id="KW-1185">Reference proteome</keyword>
<feature type="chain" id="PRO_5047537485" evidence="3">
    <location>
        <begin position="20"/>
        <end position="402"/>
    </location>
</feature>
<accession>A0ABV3ZTW9</accession>
<dbReference type="SUPFAM" id="SSF53822">
    <property type="entry name" value="Periplasmic binding protein-like I"/>
    <property type="match status" value="1"/>
</dbReference>
<evidence type="ECO:0000313" key="5">
    <source>
        <dbReference type="EMBL" id="MEX8192761.1"/>
    </source>
</evidence>
<dbReference type="PANTHER" id="PTHR30483">
    <property type="entry name" value="LEUCINE-SPECIFIC-BINDING PROTEIN"/>
    <property type="match status" value="1"/>
</dbReference>
<evidence type="ECO:0000256" key="2">
    <source>
        <dbReference type="ARBA" id="ARBA00022729"/>
    </source>
</evidence>
<reference evidence="5 6" key="1">
    <citation type="journal article" date="2013" name="Int. J. Syst. Evol. Microbiol.">
        <title>Comamonas guangdongensis sp. nov., isolated from subterranean forest sediment, and emended description of the genus Comamonas.</title>
        <authorList>
            <person name="Zhang J."/>
            <person name="Wang Y."/>
            <person name="Zhou S."/>
            <person name="Wu C."/>
            <person name="He J."/>
            <person name="Li F."/>
        </authorList>
    </citation>
    <scope>NUCLEOTIDE SEQUENCE [LARGE SCALE GENOMIC DNA]</scope>
    <source>
        <strain evidence="5 6">CCTCC AB2011133</strain>
    </source>
</reference>
<name>A0ABV3ZTW9_9BURK</name>
<dbReference type="InterPro" id="IPR028081">
    <property type="entry name" value="Leu-bd"/>
</dbReference>
<evidence type="ECO:0000256" key="3">
    <source>
        <dbReference type="SAM" id="SignalP"/>
    </source>
</evidence>
<dbReference type="EMBL" id="JBFYGN010000007">
    <property type="protein sequence ID" value="MEX8192761.1"/>
    <property type="molecule type" value="Genomic_DNA"/>
</dbReference>
<gene>
    <name evidence="5" type="ORF">AB6724_07895</name>
</gene>
<proteinExistence type="inferred from homology"/>
<comment type="caution">
    <text evidence="5">The sequence shown here is derived from an EMBL/GenBank/DDBJ whole genome shotgun (WGS) entry which is preliminary data.</text>
</comment>
<dbReference type="PANTHER" id="PTHR30483:SF37">
    <property type="entry name" value="ABC TRANSPORTER SUBSTRATE-BINDING PROTEIN"/>
    <property type="match status" value="1"/>
</dbReference>
<dbReference type="InterPro" id="IPR028082">
    <property type="entry name" value="Peripla_BP_I"/>
</dbReference>
<organism evidence="5 6">
    <name type="scientific">Comamonas guangdongensis</name>
    <dbReference type="NCBI Taxonomy" id="510515"/>
    <lineage>
        <taxon>Bacteria</taxon>
        <taxon>Pseudomonadati</taxon>
        <taxon>Pseudomonadota</taxon>
        <taxon>Betaproteobacteria</taxon>
        <taxon>Burkholderiales</taxon>
        <taxon>Comamonadaceae</taxon>
        <taxon>Comamonas</taxon>
    </lineage>
</organism>
<protein>
    <submittedName>
        <fullName evidence="5">ABC transporter substrate-binding protein</fullName>
    </submittedName>
</protein>
<keyword evidence="2 3" id="KW-0732">Signal</keyword>
<dbReference type="Pfam" id="PF13458">
    <property type="entry name" value="Peripla_BP_6"/>
    <property type="match status" value="1"/>
</dbReference>
<dbReference type="InterPro" id="IPR051010">
    <property type="entry name" value="BCAA_transport"/>
</dbReference>
<sequence>MRWVTPVLTLAALSGGASAWAQGVIKIGEINSYKAQPAFLEPYKKGMELAVEQVNAAGGIAGKKLELVTRDDNANPGDAVRAAEELYTREKIDVLTGSFLSHVGLALTDYAKQKKRFFLASEPLTDKIVWADGNHYTYRLRGSTYMQTAMLVEEALKLKKKRWAIVYPNYEYGQSAIATFKTLMKARQPDIEFVAEQAPALGKIDAGSVVQALGDAKPDAIFNVLFATDLGKFVREGNTRGLFKGREVVGLLTAEPEYLDPLKNEAPVGWTVTGYPWYSINTPEHAAFLKAYQARFKDYPRLGTIVGYNAIQSIAAGLRKTHGDPDTEKLVAAFKGLEVDTPFGRISYRAQDHQSTMGAYVGKTAYDEKLKRGVLVNYRYADGKNYQPTNEEVKKLRPASAN</sequence>
<feature type="signal peptide" evidence="3">
    <location>
        <begin position="1"/>
        <end position="19"/>
    </location>
</feature>